<evidence type="ECO:0000313" key="2">
    <source>
        <dbReference type="EMBL" id="KAI9637948.1"/>
    </source>
</evidence>
<feature type="compositionally biased region" description="Acidic residues" evidence="1">
    <location>
        <begin position="604"/>
        <end position="623"/>
    </location>
</feature>
<comment type="caution">
    <text evidence="2">The sequence shown here is derived from an EMBL/GenBank/DDBJ whole genome shotgun (WGS) entry which is preliminary data.</text>
</comment>
<evidence type="ECO:0008006" key="4">
    <source>
        <dbReference type="Google" id="ProtNLM"/>
    </source>
</evidence>
<proteinExistence type="predicted"/>
<evidence type="ECO:0000313" key="3">
    <source>
        <dbReference type="Proteomes" id="UP001164286"/>
    </source>
</evidence>
<feature type="compositionally biased region" description="Low complexity" evidence="1">
    <location>
        <begin position="471"/>
        <end position="485"/>
    </location>
</feature>
<feature type="region of interest" description="Disordered" evidence="1">
    <location>
        <begin position="455"/>
        <end position="485"/>
    </location>
</feature>
<name>A0AA38LWL3_9TREE</name>
<dbReference type="Proteomes" id="UP001164286">
    <property type="component" value="Unassembled WGS sequence"/>
</dbReference>
<dbReference type="RefSeq" id="XP_052947725.1">
    <property type="nucleotide sequence ID" value="XM_053091933.1"/>
</dbReference>
<feature type="region of interest" description="Disordered" evidence="1">
    <location>
        <begin position="1"/>
        <end position="54"/>
    </location>
</feature>
<evidence type="ECO:0000256" key="1">
    <source>
        <dbReference type="SAM" id="MobiDB-lite"/>
    </source>
</evidence>
<gene>
    <name evidence="2" type="ORF">MKK02DRAFT_42328</name>
</gene>
<organism evidence="2 3">
    <name type="scientific">Dioszegia hungarica</name>
    <dbReference type="NCBI Taxonomy" id="4972"/>
    <lineage>
        <taxon>Eukaryota</taxon>
        <taxon>Fungi</taxon>
        <taxon>Dikarya</taxon>
        <taxon>Basidiomycota</taxon>
        <taxon>Agaricomycotina</taxon>
        <taxon>Tremellomycetes</taxon>
        <taxon>Tremellales</taxon>
        <taxon>Bulleribasidiaceae</taxon>
        <taxon>Dioszegia</taxon>
    </lineage>
</organism>
<feature type="region of interest" description="Disordered" evidence="1">
    <location>
        <begin position="590"/>
        <end position="634"/>
    </location>
</feature>
<sequence length="687" mass="75494">MQNDLPHQQDPSPHPDPASPTFPSLHRRHQPTRPAEPYRDTSPSGSSLRRRAVPREGDIIRVDIRSPFGDGGSRIKEGFPIHRATTIRELKDGIAEGQYGERAIWIREGMRIVWQGRIVRDEEAVGDVVANGRSSEVVHTLHLVARRLGGTPAIGRVGSGYFNQALPVPTEPMSPVVTPRPVEVPAIGAESPAPEGKALLDSIHYLLFTARHHLFHLLGREPLKWADTVPPPLVDQAIAREAVMSVLRTVVDARPAEERRVWRGWEEAFGDDHDAGVGCSGDRDGLEEEVRSIWRDRVGRVWDKSDKGQIVDVEIDQTVFQLHLPQLSVLTPSQLAHLRTYLRITALLPMLYPFLPQPVPETPQHLRPTPTIPLPAPRPTFTSTLATAVTYIPRIPLPVLSHMFFSAVKLVAMLWMMTQGMAWSDRRLWIIGGAATGWWVADGWQRYIRERPRVPPQIPVQDGAGPGQNDGPGVPAQGAAAVNPPGAPAVPAVGSARLAPHLAIPLIHLSTDTAQLRLISDTMNPTRQVELAQTPAPPLSRPPWIVTQLLLPISLWFITLIPEFEAIRTRAIRRRERSMRVLVGELNAAPPVAPETDAAGTGAEGEETAAEGEETAAEGEETAAAEGAPPPAELILPQGLNEVARKYYLRTMERGEGIDWEEEREAQRAMGIGREEEDAGGGFLGMF</sequence>
<protein>
    <recommendedName>
        <fullName evidence="4">Ubiquitin-like domain-containing protein</fullName>
    </recommendedName>
</protein>
<dbReference type="AlphaFoldDB" id="A0AA38LWL3"/>
<dbReference type="Gene3D" id="3.10.20.90">
    <property type="entry name" value="Phosphatidylinositol 3-kinase Catalytic Subunit, Chain A, domain 1"/>
    <property type="match status" value="1"/>
</dbReference>
<reference evidence="2" key="1">
    <citation type="journal article" date="2022" name="G3 (Bethesda)">
        <title>High quality genome of the basidiomycete yeast Dioszegia hungarica PDD-24b-2 isolated from cloud water.</title>
        <authorList>
            <person name="Jarrige D."/>
            <person name="Haridas S."/>
            <person name="Bleykasten-Grosshans C."/>
            <person name="Joly M."/>
            <person name="Nadalig T."/>
            <person name="Sancelme M."/>
            <person name="Vuilleumier S."/>
            <person name="Grigoriev I.V."/>
            <person name="Amato P."/>
            <person name="Bringel F."/>
        </authorList>
    </citation>
    <scope>NUCLEOTIDE SEQUENCE</scope>
    <source>
        <strain evidence="2">PDD-24b-2</strain>
    </source>
</reference>
<feature type="compositionally biased region" description="Low complexity" evidence="1">
    <location>
        <begin position="1"/>
        <end position="11"/>
    </location>
</feature>
<keyword evidence="3" id="KW-1185">Reference proteome</keyword>
<dbReference type="EMBL" id="JAKWFO010000003">
    <property type="protein sequence ID" value="KAI9637948.1"/>
    <property type="molecule type" value="Genomic_DNA"/>
</dbReference>
<dbReference type="GeneID" id="77731138"/>
<accession>A0AA38LWL3</accession>